<feature type="compositionally biased region" description="Basic and acidic residues" evidence="6">
    <location>
        <begin position="89"/>
        <end position="98"/>
    </location>
</feature>
<dbReference type="SMART" id="SM00980">
    <property type="entry name" value="THAP"/>
    <property type="match status" value="1"/>
</dbReference>
<dbReference type="SUPFAM" id="SSF50814">
    <property type="entry name" value="Lipocalins"/>
    <property type="match status" value="1"/>
</dbReference>
<evidence type="ECO:0000256" key="1">
    <source>
        <dbReference type="ARBA" id="ARBA00022723"/>
    </source>
</evidence>
<accession>A0A8C5MJG0</accession>
<gene>
    <name evidence="8" type="primary">THAP4</name>
</gene>
<dbReference type="Pfam" id="PF05485">
    <property type="entry name" value="THAP"/>
    <property type="match status" value="1"/>
</dbReference>
<keyword evidence="9" id="KW-1185">Reference proteome</keyword>
<sequence length="422" mass="46231">MVICCSAPNCTNRQGKGCRGRVSFHRFPLKDPARLALWAASLQRNNWSPGPYSFLCSNHFSPDSFVLRMHDQIPLLKPTAVPSIFPDGKANRTADRGRPHGGGKTFAKKKLLPKRSLPPSCGGDLNNERSNQHNIVVNDDLEDLSSVFIHSFSPNIPSARKFISSLHSYSRPSLPPALQNVKPVGHMDDMRSTGHACTDPTSSENMTFYADVSDTFPSDAPQSVNRVQTDSETSSHSASVVPSTLHKAMSPSASGQQPYLSTGLKDGVNTLDCDQLTPHAITSLHSYCFPSKPQPGHQNQLKKKTGTDRRWYCDTPVCNTRDLPSLNPAVAPLAWMLGSWVSEQDGQGEFPTISSFQYKEEAVISHVGQPMLNFTTNKDDILTRTVLGRTLTGLQSAILHSALAALIEVDRRTSDLSNLKVK</sequence>
<evidence type="ECO:0000256" key="3">
    <source>
        <dbReference type="ARBA" id="ARBA00022833"/>
    </source>
</evidence>
<evidence type="ECO:0000256" key="2">
    <source>
        <dbReference type="ARBA" id="ARBA00022771"/>
    </source>
</evidence>
<dbReference type="InterPro" id="IPR014878">
    <property type="entry name" value="THAP4-like_heme-bd"/>
</dbReference>
<feature type="domain" description="THAP-type" evidence="7">
    <location>
        <begin position="1"/>
        <end position="85"/>
    </location>
</feature>
<evidence type="ECO:0000313" key="9">
    <source>
        <dbReference type="Proteomes" id="UP000694569"/>
    </source>
</evidence>
<keyword evidence="1" id="KW-0479">Metal-binding</keyword>
<dbReference type="InterPro" id="IPR038441">
    <property type="entry name" value="THAP_Znf_sf"/>
</dbReference>
<dbReference type="AlphaFoldDB" id="A0A8C5MJG0"/>
<dbReference type="OrthoDB" id="58529at2759"/>
<dbReference type="GO" id="GO:0008270">
    <property type="term" value="F:zinc ion binding"/>
    <property type="evidence" value="ECO:0007669"/>
    <property type="project" value="UniProtKB-KW"/>
</dbReference>
<dbReference type="InterPro" id="IPR052224">
    <property type="entry name" value="THAP_domain_protein"/>
</dbReference>
<dbReference type="Pfam" id="PF08768">
    <property type="entry name" value="THAP4_heme-bd"/>
    <property type="match status" value="1"/>
</dbReference>
<dbReference type="InterPro" id="IPR012674">
    <property type="entry name" value="Calycin"/>
</dbReference>
<feature type="region of interest" description="Disordered" evidence="6">
    <location>
        <begin position="84"/>
        <end position="106"/>
    </location>
</feature>
<dbReference type="SUPFAM" id="SSF57716">
    <property type="entry name" value="Glucocorticoid receptor-like (DNA-binding domain)"/>
    <property type="match status" value="1"/>
</dbReference>
<reference evidence="8" key="2">
    <citation type="submission" date="2025-09" db="UniProtKB">
        <authorList>
            <consortium name="Ensembl"/>
        </authorList>
    </citation>
    <scope>IDENTIFICATION</scope>
</reference>
<evidence type="ECO:0000256" key="5">
    <source>
        <dbReference type="PROSITE-ProRule" id="PRU00309"/>
    </source>
</evidence>
<reference evidence="8" key="1">
    <citation type="submission" date="2025-08" db="UniProtKB">
        <authorList>
            <consortium name="Ensembl"/>
        </authorList>
    </citation>
    <scope>IDENTIFICATION</scope>
</reference>
<dbReference type="Gene3D" id="6.20.210.20">
    <property type="entry name" value="THAP domain"/>
    <property type="match status" value="1"/>
</dbReference>
<name>A0A8C5MJG0_9ANUR</name>
<dbReference type="GeneTree" id="ENSGT00940000158447"/>
<dbReference type="SMART" id="SM00692">
    <property type="entry name" value="DM3"/>
    <property type="match status" value="1"/>
</dbReference>
<protein>
    <submittedName>
        <fullName evidence="8">THAP domain containing 4</fullName>
    </submittedName>
</protein>
<dbReference type="Ensembl" id="ENSLLET00000015244.1">
    <property type="protein sequence ID" value="ENSLLEP00000014672.1"/>
    <property type="gene ID" value="ENSLLEG00000009125.1"/>
</dbReference>
<dbReference type="InterPro" id="IPR006612">
    <property type="entry name" value="THAP_Znf"/>
</dbReference>
<dbReference type="PANTHER" id="PTHR46927">
    <property type="entry name" value="AGAP005574-PA"/>
    <property type="match status" value="1"/>
</dbReference>
<feature type="region of interest" description="Disordered" evidence="6">
    <location>
        <begin position="220"/>
        <end position="240"/>
    </location>
</feature>
<dbReference type="Gene3D" id="2.40.128.20">
    <property type="match status" value="1"/>
</dbReference>
<proteinExistence type="predicted"/>
<dbReference type="PANTHER" id="PTHR46927:SF3">
    <property type="entry name" value="THAP-TYPE DOMAIN-CONTAINING PROTEIN"/>
    <property type="match status" value="1"/>
</dbReference>
<keyword evidence="2 5" id="KW-0863">Zinc-finger</keyword>
<evidence type="ECO:0000256" key="4">
    <source>
        <dbReference type="ARBA" id="ARBA00023125"/>
    </source>
</evidence>
<keyword evidence="4 5" id="KW-0238">DNA-binding</keyword>
<evidence type="ECO:0000259" key="7">
    <source>
        <dbReference type="PROSITE" id="PS50950"/>
    </source>
</evidence>
<keyword evidence="3" id="KW-0862">Zinc</keyword>
<organism evidence="8 9">
    <name type="scientific">Leptobrachium leishanense</name>
    <name type="common">Leishan spiny toad</name>
    <dbReference type="NCBI Taxonomy" id="445787"/>
    <lineage>
        <taxon>Eukaryota</taxon>
        <taxon>Metazoa</taxon>
        <taxon>Chordata</taxon>
        <taxon>Craniata</taxon>
        <taxon>Vertebrata</taxon>
        <taxon>Euteleostomi</taxon>
        <taxon>Amphibia</taxon>
        <taxon>Batrachia</taxon>
        <taxon>Anura</taxon>
        <taxon>Pelobatoidea</taxon>
        <taxon>Megophryidae</taxon>
        <taxon>Leptobrachium</taxon>
    </lineage>
</organism>
<dbReference type="PROSITE" id="PS50950">
    <property type="entry name" value="ZF_THAP"/>
    <property type="match status" value="1"/>
</dbReference>
<dbReference type="Proteomes" id="UP000694569">
    <property type="component" value="Unplaced"/>
</dbReference>
<dbReference type="GO" id="GO:0003677">
    <property type="term" value="F:DNA binding"/>
    <property type="evidence" value="ECO:0007669"/>
    <property type="project" value="UniProtKB-UniRule"/>
</dbReference>
<evidence type="ECO:0000256" key="6">
    <source>
        <dbReference type="SAM" id="MobiDB-lite"/>
    </source>
</evidence>
<evidence type="ECO:0000313" key="8">
    <source>
        <dbReference type="Ensembl" id="ENSLLEP00000014672.1"/>
    </source>
</evidence>